<protein>
    <submittedName>
        <fullName evidence="2">Uncharacterized protein</fullName>
    </submittedName>
</protein>
<feature type="transmembrane region" description="Helical" evidence="1">
    <location>
        <begin position="126"/>
        <end position="143"/>
    </location>
</feature>
<organism evidence="2 3">
    <name type="scientific">Cardiocondyla obscurior</name>
    <dbReference type="NCBI Taxonomy" id="286306"/>
    <lineage>
        <taxon>Eukaryota</taxon>
        <taxon>Metazoa</taxon>
        <taxon>Ecdysozoa</taxon>
        <taxon>Arthropoda</taxon>
        <taxon>Hexapoda</taxon>
        <taxon>Insecta</taxon>
        <taxon>Pterygota</taxon>
        <taxon>Neoptera</taxon>
        <taxon>Endopterygota</taxon>
        <taxon>Hymenoptera</taxon>
        <taxon>Apocrita</taxon>
        <taxon>Aculeata</taxon>
        <taxon>Formicoidea</taxon>
        <taxon>Formicidae</taxon>
        <taxon>Myrmicinae</taxon>
        <taxon>Cardiocondyla</taxon>
    </lineage>
</organism>
<keyword evidence="3" id="KW-1185">Reference proteome</keyword>
<proteinExistence type="predicted"/>
<feature type="transmembrane region" description="Helical" evidence="1">
    <location>
        <begin position="49"/>
        <end position="68"/>
    </location>
</feature>
<name>A0AAW2GCF6_9HYME</name>
<reference evidence="2 3" key="1">
    <citation type="submission" date="2023-03" db="EMBL/GenBank/DDBJ databases">
        <title>High recombination rates correlate with genetic variation in Cardiocondyla obscurior ants.</title>
        <authorList>
            <person name="Errbii M."/>
        </authorList>
    </citation>
    <scope>NUCLEOTIDE SEQUENCE [LARGE SCALE GENOMIC DNA]</scope>
    <source>
        <strain evidence="2">Alpha-2009</strain>
        <tissue evidence="2">Whole body</tissue>
    </source>
</reference>
<evidence type="ECO:0000256" key="1">
    <source>
        <dbReference type="SAM" id="Phobius"/>
    </source>
</evidence>
<sequence length="181" mass="21750">MIIVITTFYYYYYHHYHYHRQSSLRGILNSKPNERDDTTLKVAFLFDNFLPFFFFFFFFFFLTISKTYKHSIWKRSVKKAQYKGTGKVFFFFFFLTIEPLICLNSMSKTCVELWKYLFLPFIRSPFSPVPFSLSLSLSFSITYNKSRLFFSKIPKLYTAISTKSQFGHTFSLYIINVLNSL</sequence>
<keyword evidence="1" id="KW-0812">Transmembrane</keyword>
<accession>A0AAW2GCF6</accession>
<gene>
    <name evidence="2" type="ORF">PUN28_004385</name>
</gene>
<keyword evidence="1" id="KW-0472">Membrane</keyword>
<keyword evidence="1" id="KW-1133">Transmembrane helix</keyword>
<evidence type="ECO:0000313" key="2">
    <source>
        <dbReference type="EMBL" id="KAL0125208.1"/>
    </source>
</evidence>
<dbReference type="AlphaFoldDB" id="A0AAW2GCF6"/>
<evidence type="ECO:0000313" key="3">
    <source>
        <dbReference type="Proteomes" id="UP001430953"/>
    </source>
</evidence>
<dbReference type="EMBL" id="JADYXP020000004">
    <property type="protein sequence ID" value="KAL0125208.1"/>
    <property type="molecule type" value="Genomic_DNA"/>
</dbReference>
<dbReference type="Proteomes" id="UP001430953">
    <property type="component" value="Unassembled WGS sequence"/>
</dbReference>
<comment type="caution">
    <text evidence="2">The sequence shown here is derived from an EMBL/GenBank/DDBJ whole genome shotgun (WGS) entry which is preliminary data.</text>
</comment>
<feature type="transmembrane region" description="Helical" evidence="1">
    <location>
        <begin position="88"/>
        <end position="106"/>
    </location>
</feature>